<dbReference type="InterPro" id="IPR007694">
    <property type="entry name" value="DNA_helicase_DnaB-like_C"/>
</dbReference>
<keyword evidence="6" id="KW-0347">Helicase</keyword>
<dbReference type="CDD" id="cd01122">
    <property type="entry name" value="Twinkle_C"/>
    <property type="match status" value="1"/>
</dbReference>
<evidence type="ECO:0000256" key="4">
    <source>
        <dbReference type="ARBA" id="ARBA00022792"/>
    </source>
</evidence>
<dbReference type="FunFam" id="3.40.50.300:FF:000845">
    <property type="entry name" value="Mitochondrial helicase twinkle"/>
    <property type="match status" value="1"/>
</dbReference>
<dbReference type="GO" id="GO:0042645">
    <property type="term" value="C:mitochondrial nucleoid"/>
    <property type="evidence" value="ECO:0007669"/>
    <property type="project" value="UniProtKB-SubCell"/>
</dbReference>
<evidence type="ECO:0000256" key="17">
    <source>
        <dbReference type="SAM" id="MobiDB-lite"/>
    </source>
</evidence>
<dbReference type="Pfam" id="PF13481">
    <property type="entry name" value="AAA_25"/>
    <property type="match status" value="1"/>
</dbReference>
<dbReference type="STRING" id="307972.A0A2G8L1S2"/>
<dbReference type="PANTHER" id="PTHR12873">
    <property type="entry name" value="T7-LIKE MITOCHONDRIAL DNA HELICASE"/>
    <property type="match status" value="1"/>
</dbReference>
<evidence type="ECO:0000256" key="15">
    <source>
        <dbReference type="ARBA" id="ARBA00048954"/>
    </source>
</evidence>
<reference evidence="19 20" key="1">
    <citation type="journal article" date="2017" name="PLoS Biol.">
        <title>The sea cucumber genome provides insights into morphological evolution and visceral regeneration.</title>
        <authorList>
            <person name="Zhang X."/>
            <person name="Sun L."/>
            <person name="Yuan J."/>
            <person name="Sun Y."/>
            <person name="Gao Y."/>
            <person name="Zhang L."/>
            <person name="Li S."/>
            <person name="Dai H."/>
            <person name="Hamel J.F."/>
            <person name="Liu C."/>
            <person name="Yu Y."/>
            <person name="Liu S."/>
            <person name="Lin W."/>
            <person name="Guo K."/>
            <person name="Jin S."/>
            <person name="Xu P."/>
            <person name="Storey K.B."/>
            <person name="Huan P."/>
            <person name="Zhang T."/>
            <person name="Zhou Y."/>
            <person name="Zhang J."/>
            <person name="Lin C."/>
            <person name="Li X."/>
            <person name="Xing L."/>
            <person name="Huo D."/>
            <person name="Sun M."/>
            <person name="Wang L."/>
            <person name="Mercier A."/>
            <person name="Li F."/>
            <person name="Yang H."/>
            <person name="Xiang J."/>
        </authorList>
    </citation>
    <scope>NUCLEOTIDE SEQUENCE [LARGE SCALE GENOMIC DNA]</scope>
    <source>
        <strain evidence="19">Shaxun</strain>
        <tissue evidence="19">Muscle</tissue>
    </source>
</reference>
<evidence type="ECO:0000256" key="8">
    <source>
        <dbReference type="ARBA" id="ARBA00022946"/>
    </source>
</evidence>
<dbReference type="Gene3D" id="3.40.50.300">
    <property type="entry name" value="P-loop containing nucleotide triphosphate hydrolases"/>
    <property type="match status" value="1"/>
</dbReference>
<keyword evidence="11" id="KW-0472">Membrane</keyword>
<keyword evidence="12" id="KW-0413">Isomerase</keyword>
<evidence type="ECO:0000256" key="16">
    <source>
        <dbReference type="ARBA" id="ARBA00075597"/>
    </source>
</evidence>
<evidence type="ECO:0000256" key="13">
    <source>
        <dbReference type="ARBA" id="ARBA00023271"/>
    </source>
</evidence>
<evidence type="ECO:0000256" key="11">
    <source>
        <dbReference type="ARBA" id="ARBA00023136"/>
    </source>
</evidence>
<evidence type="ECO:0000256" key="1">
    <source>
        <dbReference type="ARBA" id="ARBA00004436"/>
    </source>
</evidence>
<evidence type="ECO:0000259" key="18">
    <source>
        <dbReference type="PROSITE" id="PS51199"/>
    </source>
</evidence>
<keyword evidence="10" id="KW-0496">Mitochondrion</keyword>
<dbReference type="EMBL" id="MRZV01000258">
    <property type="protein sequence ID" value="PIK54214.1"/>
    <property type="molecule type" value="Genomic_DNA"/>
</dbReference>
<dbReference type="InterPro" id="IPR027032">
    <property type="entry name" value="Twinkle-like"/>
</dbReference>
<dbReference type="PROSITE" id="PS51199">
    <property type="entry name" value="SF4_HELICASE"/>
    <property type="match status" value="1"/>
</dbReference>
<keyword evidence="4" id="KW-0999">Mitochondrion inner membrane</keyword>
<evidence type="ECO:0000256" key="14">
    <source>
        <dbReference type="ARBA" id="ARBA00044969"/>
    </source>
</evidence>
<evidence type="ECO:0000256" key="3">
    <source>
        <dbReference type="ARBA" id="ARBA00022741"/>
    </source>
</evidence>
<name>A0A2G8L1S2_STIJA</name>
<sequence length="586" mass="66344">MCECGRIKGSWTQTKDSLSALKQRRSAYYVNVIETAIRANKQSGASTAGINTTGSALWEEAVHLSDVSRGVYEQVQEKFDIPGISQDTFDFFNVRFNRKRSTLLFPNYSLQQRLVGFHAVTAKSKIISRESPDSEEDQKYTKRIINISSEFHPKGVPSGLFGFHQEDLPPSQIIITSSEMDALAIREVSKLPVLALPNSIAHLPQESDLKKLFCGLTTTSVLGGCQAVLQETKHYEMLLDQYSTWSFGGIKKGLKLSSILQEATPVSHKSIVTFPSLREEVLGELTHAEQVAGVKWKRYPLLTKFMKGHRKGELTIFTGPTGSGKTTFMSEYSLDLCMQGVTTLWGSFEIQNVRLAKIMLTQYSETNLEKNIKKFDQYANEFEELPLFFMAFHGSQTLNRVIEAMRHAVYVHDIEHVILDNLQFMIGLGSRQSFSDRFAMYDNSIAAFRDFATKNNCHVTIVIHPRKERETEELFTSSIFGSAKASQEADNVLILQDRRLIDPIKGKKYIQVAKNRYDGDLGIFQLHFNKDTLMMSPMKPPKQTKQKKAAEFISPDKIEQEGGDKYEIFERLMLESKSEEEIGIGE</sequence>
<keyword evidence="8" id="KW-0809">Transit peptide</keyword>
<accession>A0A2G8L1S2</accession>
<keyword evidence="5" id="KW-0378">Hydrolase</keyword>
<evidence type="ECO:0000256" key="6">
    <source>
        <dbReference type="ARBA" id="ARBA00022806"/>
    </source>
</evidence>
<keyword evidence="3" id="KW-0547">Nucleotide-binding</keyword>
<evidence type="ECO:0000256" key="12">
    <source>
        <dbReference type="ARBA" id="ARBA00023235"/>
    </source>
</evidence>
<evidence type="ECO:0000313" key="20">
    <source>
        <dbReference type="Proteomes" id="UP000230750"/>
    </source>
</evidence>
<protein>
    <recommendedName>
        <fullName evidence="14">DNA 5'-3' helicase</fullName>
        <ecNumber evidence="14">5.6.2.3</ecNumber>
    </recommendedName>
    <alternativeName>
        <fullName evidence="16">Twinkle protein, mitochondrial</fullName>
    </alternativeName>
</protein>
<keyword evidence="13" id="KW-1135">Mitochondrion nucleoid</keyword>
<proteinExistence type="predicted"/>
<comment type="caution">
    <text evidence="19">The sequence shown here is derived from an EMBL/GenBank/DDBJ whole genome shotgun (WGS) entry which is preliminary data.</text>
</comment>
<feature type="domain" description="SF4 helicase" evidence="18">
    <location>
        <begin position="288"/>
        <end position="542"/>
    </location>
</feature>
<dbReference type="GO" id="GO:0005743">
    <property type="term" value="C:mitochondrial inner membrane"/>
    <property type="evidence" value="ECO:0007669"/>
    <property type="project" value="UniProtKB-SubCell"/>
</dbReference>
<dbReference type="Proteomes" id="UP000230750">
    <property type="component" value="Unassembled WGS sequence"/>
</dbReference>
<feature type="region of interest" description="Disordered" evidence="17">
    <location>
        <begin position="535"/>
        <end position="556"/>
    </location>
</feature>
<evidence type="ECO:0000256" key="9">
    <source>
        <dbReference type="ARBA" id="ARBA00023121"/>
    </source>
</evidence>
<comment type="subcellular location">
    <subcellularLocation>
        <location evidence="2">Mitochondrion inner membrane</location>
        <topology evidence="2">Peripheral membrane protein</topology>
    </subcellularLocation>
    <subcellularLocation>
        <location evidence="1">Mitochondrion matrix</location>
        <location evidence="1">Mitochondrion nucleoid</location>
    </subcellularLocation>
</comment>
<evidence type="ECO:0000256" key="10">
    <source>
        <dbReference type="ARBA" id="ARBA00023128"/>
    </source>
</evidence>
<dbReference type="GO" id="GO:0005524">
    <property type="term" value="F:ATP binding"/>
    <property type="evidence" value="ECO:0007669"/>
    <property type="project" value="UniProtKB-KW"/>
</dbReference>
<evidence type="ECO:0000256" key="5">
    <source>
        <dbReference type="ARBA" id="ARBA00022801"/>
    </source>
</evidence>
<dbReference type="OrthoDB" id="275278at2759"/>
<dbReference type="GO" id="GO:0043139">
    <property type="term" value="F:5'-3' DNA helicase activity"/>
    <property type="evidence" value="ECO:0007669"/>
    <property type="project" value="UniProtKB-EC"/>
</dbReference>
<evidence type="ECO:0000313" key="19">
    <source>
        <dbReference type="EMBL" id="PIK54214.1"/>
    </source>
</evidence>
<dbReference type="SUPFAM" id="SSF52540">
    <property type="entry name" value="P-loop containing nucleoside triphosphate hydrolases"/>
    <property type="match status" value="1"/>
</dbReference>
<dbReference type="EC" id="5.6.2.3" evidence="14"/>
<evidence type="ECO:0000256" key="2">
    <source>
        <dbReference type="ARBA" id="ARBA00004637"/>
    </source>
</evidence>
<evidence type="ECO:0000256" key="7">
    <source>
        <dbReference type="ARBA" id="ARBA00022840"/>
    </source>
</evidence>
<dbReference type="GO" id="GO:0016787">
    <property type="term" value="F:hydrolase activity"/>
    <property type="evidence" value="ECO:0007669"/>
    <property type="project" value="UniProtKB-KW"/>
</dbReference>
<gene>
    <name evidence="19" type="ORF">BSL78_08894</name>
</gene>
<comment type="catalytic activity">
    <reaction evidence="15">
        <text>ATP + H2O = ADP + phosphate + H(+)</text>
        <dbReference type="Rhea" id="RHEA:13065"/>
        <dbReference type="ChEBI" id="CHEBI:15377"/>
        <dbReference type="ChEBI" id="CHEBI:15378"/>
        <dbReference type="ChEBI" id="CHEBI:30616"/>
        <dbReference type="ChEBI" id="CHEBI:43474"/>
        <dbReference type="ChEBI" id="CHEBI:456216"/>
        <dbReference type="EC" id="5.6.2.3"/>
    </reaction>
</comment>
<dbReference type="GO" id="GO:0008289">
    <property type="term" value="F:lipid binding"/>
    <property type="evidence" value="ECO:0007669"/>
    <property type="project" value="UniProtKB-KW"/>
</dbReference>
<dbReference type="AlphaFoldDB" id="A0A2G8L1S2"/>
<keyword evidence="20" id="KW-1185">Reference proteome</keyword>
<keyword evidence="9" id="KW-0446">Lipid-binding</keyword>
<dbReference type="PANTHER" id="PTHR12873:SF0">
    <property type="entry name" value="TWINKLE MTDNA HELICASE"/>
    <property type="match status" value="1"/>
</dbReference>
<dbReference type="GO" id="GO:0006264">
    <property type="term" value="P:mitochondrial DNA replication"/>
    <property type="evidence" value="ECO:0007669"/>
    <property type="project" value="TreeGrafter"/>
</dbReference>
<organism evidence="19 20">
    <name type="scientific">Stichopus japonicus</name>
    <name type="common">Sea cucumber</name>
    <dbReference type="NCBI Taxonomy" id="307972"/>
    <lineage>
        <taxon>Eukaryota</taxon>
        <taxon>Metazoa</taxon>
        <taxon>Echinodermata</taxon>
        <taxon>Eleutherozoa</taxon>
        <taxon>Echinozoa</taxon>
        <taxon>Holothuroidea</taxon>
        <taxon>Aspidochirotacea</taxon>
        <taxon>Aspidochirotida</taxon>
        <taxon>Stichopodidae</taxon>
        <taxon>Apostichopus</taxon>
    </lineage>
</organism>
<dbReference type="GO" id="GO:0003697">
    <property type="term" value="F:single-stranded DNA binding"/>
    <property type="evidence" value="ECO:0007669"/>
    <property type="project" value="InterPro"/>
</dbReference>
<keyword evidence="7" id="KW-0067">ATP-binding</keyword>
<dbReference type="InterPro" id="IPR027417">
    <property type="entry name" value="P-loop_NTPase"/>
</dbReference>